<evidence type="ECO:0000256" key="2">
    <source>
        <dbReference type="ARBA" id="ARBA00023136"/>
    </source>
</evidence>
<proteinExistence type="predicted"/>
<comment type="caution">
    <text evidence="6">The sequence shown here is derived from an EMBL/GenBank/DDBJ whole genome shotgun (WGS) entry which is preliminary data.</text>
</comment>
<comment type="subcellular location">
    <subcellularLocation>
        <location evidence="1">Cell outer membrane</location>
    </subcellularLocation>
</comment>
<dbReference type="Pfam" id="PF00691">
    <property type="entry name" value="OmpA"/>
    <property type="match status" value="1"/>
</dbReference>
<dbReference type="PROSITE" id="PS51123">
    <property type="entry name" value="OMPA_2"/>
    <property type="match status" value="1"/>
</dbReference>
<reference evidence="6" key="1">
    <citation type="submission" date="2020-10" db="EMBL/GenBank/DDBJ databases">
        <title>Genome sequence of the unusual species of purple photosynthetic bacteria, Phaeovibrio sulfidiphilus DSM 23193, type strain.</title>
        <authorList>
            <person name="Kyndt J.A."/>
            <person name="Meyer T.E."/>
        </authorList>
    </citation>
    <scope>NUCLEOTIDE SEQUENCE</scope>
    <source>
        <strain evidence="6">DSM 23193</strain>
    </source>
</reference>
<evidence type="ECO:0000313" key="6">
    <source>
        <dbReference type="EMBL" id="MBE1237071.1"/>
    </source>
</evidence>
<protein>
    <submittedName>
        <fullName evidence="6">OmpA family protein</fullName>
    </submittedName>
</protein>
<feature type="domain" description="OmpA-like" evidence="5">
    <location>
        <begin position="46"/>
        <end position="160"/>
    </location>
</feature>
<keyword evidence="3" id="KW-0998">Cell outer membrane</keyword>
<evidence type="ECO:0000256" key="1">
    <source>
        <dbReference type="ARBA" id="ARBA00004442"/>
    </source>
</evidence>
<gene>
    <name evidence="6" type="ORF">IHV25_05355</name>
</gene>
<dbReference type="PRINTS" id="PR01021">
    <property type="entry name" value="OMPADOMAIN"/>
</dbReference>
<dbReference type="InterPro" id="IPR006664">
    <property type="entry name" value="OMP_bac"/>
</dbReference>
<dbReference type="InterPro" id="IPR050330">
    <property type="entry name" value="Bact_OuterMem_StrucFunc"/>
</dbReference>
<evidence type="ECO:0000256" key="4">
    <source>
        <dbReference type="PROSITE-ProRule" id="PRU00473"/>
    </source>
</evidence>
<dbReference type="PANTHER" id="PTHR30329">
    <property type="entry name" value="STATOR ELEMENT OF FLAGELLAR MOTOR COMPLEX"/>
    <property type="match status" value="1"/>
</dbReference>
<keyword evidence="7" id="KW-1185">Reference proteome</keyword>
<dbReference type="InterPro" id="IPR036737">
    <property type="entry name" value="OmpA-like_sf"/>
</dbReference>
<dbReference type="SUPFAM" id="SSF103088">
    <property type="entry name" value="OmpA-like"/>
    <property type="match status" value="1"/>
</dbReference>
<accession>A0A8J6YIV4</accession>
<evidence type="ECO:0000259" key="5">
    <source>
        <dbReference type="PROSITE" id="PS51123"/>
    </source>
</evidence>
<dbReference type="InterPro" id="IPR006665">
    <property type="entry name" value="OmpA-like"/>
</dbReference>
<dbReference type="AlphaFoldDB" id="A0A8J6YIV4"/>
<dbReference type="Gene3D" id="3.30.1330.60">
    <property type="entry name" value="OmpA-like domain"/>
    <property type="match status" value="1"/>
</dbReference>
<sequence>MGALPAARPQCSGSTVEVKMKKLATLIAAAVVLSACCKAPVTAMPAASPVPPESYMVFFDFDKSSVTPEAAGIIAAAAENAKTAGTSVISVTGHTDTVGSQTYNMKLSLRRADAVKAELERNGIPRSQVAVYGKGKADLLVPTGDGVREPQNRRAVIVLE</sequence>
<dbReference type="EMBL" id="JACZHT010000003">
    <property type="protein sequence ID" value="MBE1237071.1"/>
    <property type="molecule type" value="Genomic_DNA"/>
</dbReference>
<dbReference type="GO" id="GO:0009279">
    <property type="term" value="C:cell outer membrane"/>
    <property type="evidence" value="ECO:0007669"/>
    <property type="project" value="UniProtKB-SubCell"/>
</dbReference>
<evidence type="ECO:0000256" key="3">
    <source>
        <dbReference type="ARBA" id="ARBA00023237"/>
    </source>
</evidence>
<dbReference type="PANTHER" id="PTHR30329:SF21">
    <property type="entry name" value="LIPOPROTEIN YIAD-RELATED"/>
    <property type="match status" value="1"/>
</dbReference>
<organism evidence="6 7">
    <name type="scientific">Phaeovibrio sulfidiphilus</name>
    <dbReference type="NCBI Taxonomy" id="1220600"/>
    <lineage>
        <taxon>Bacteria</taxon>
        <taxon>Pseudomonadati</taxon>
        <taxon>Pseudomonadota</taxon>
        <taxon>Alphaproteobacteria</taxon>
        <taxon>Rhodospirillales</taxon>
        <taxon>Rhodospirillaceae</taxon>
        <taxon>Phaeovibrio</taxon>
    </lineage>
</organism>
<dbReference type="CDD" id="cd07185">
    <property type="entry name" value="OmpA_C-like"/>
    <property type="match status" value="1"/>
</dbReference>
<keyword evidence="2 4" id="KW-0472">Membrane</keyword>
<dbReference type="Proteomes" id="UP000631034">
    <property type="component" value="Unassembled WGS sequence"/>
</dbReference>
<name>A0A8J6YIV4_9PROT</name>
<evidence type="ECO:0000313" key="7">
    <source>
        <dbReference type="Proteomes" id="UP000631034"/>
    </source>
</evidence>